<reference evidence="6 8" key="3">
    <citation type="submission" date="2020-02" db="EMBL/GenBank/DDBJ databases">
        <authorList>
            <person name="Kociolek L.K."/>
            <person name="Ozer E.A."/>
        </authorList>
    </citation>
    <scope>NUCLEOTIDE SEQUENCE [LARGE SCALE GENOMIC DNA]</scope>
    <source>
        <strain evidence="6 8">ATCC 14501</strain>
    </source>
</reference>
<dbReference type="Gene3D" id="3.20.20.370">
    <property type="entry name" value="Glycoside hydrolase/deacetylase"/>
    <property type="match status" value="1"/>
</dbReference>
<feature type="transmembrane region" description="Helical" evidence="1">
    <location>
        <begin position="9"/>
        <end position="27"/>
    </location>
</feature>
<evidence type="ECO:0000313" key="7">
    <source>
        <dbReference type="Proteomes" id="UP000030008"/>
    </source>
</evidence>
<name>A0A099I1P0_CLOIN</name>
<evidence type="ECO:0000313" key="4">
    <source>
        <dbReference type="EMBL" id="MCR0232774.1"/>
    </source>
</evidence>
<evidence type="ECO:0000313" key="3">
    <source>
        <dbReference type="EMBL" id="KGJ51635.1"/>
    </source>
</evidence>
<dbReference type="InterPro" id="IPR011330">
    <property type="entry name" value="Glyco_hydro/deAcase_b/a-brl"/>
</dbReference>
<accession>A0A099I1P0</accession>
<dbReference type="Proteomes" id="UP000503330">
    <property type="component" value="Chromosome"/>
</dbReference>
<sequence length="254" mass="28564">MRKEVWRDVILSSVAFLALMWVAFFWAQKYFPMEQDSAAVAKVEEKKVAYLTFDDGPSKHTQEVLDILDTYHVKATFFVTGSNPEYYDLIKKADAKGHAIGIHTFSHDYGKIYSSEEAYFEDVNKTNALIEKQTGHKVNILRFPGGTSNTVSRKYSSGIMSTLAASVTQKGYEYYDWNASNGDGNCYVGSDSLINTALKEIRDKKEVMILMHDGTGNKATVEALPTILKSMLSQGYEFRVIDSSTPVFHHHIAN</sequence>
<dbReference type="Proteomes" id="UP000604383">
    <property type="component" value="Unassembled WGS sequence"/>
</dbReference>
<reference evidence="4" key="4">
    <citation type="journal article" date="2022" name="Clin. Infect. Dis.">
        <title>Association between Clostridium innocuum and antibiotic-associated diarrhea in adults and children: A cross-sectional study and comparative genomics analysis.</title>
        <authorList>
            <person name="Cherny K.E."/>
            <person name="Muscat E.B."/>
            <person name="Balaji A."/>
            <person name="Mukherjee J."/>
            <person name="Ozer E.A."/>
            <person name="Angarone M.P."/>
            <person name="Hauser A.R."/>
            <person name="Sichel J.S."/>
            <person name="Amponsah E."/>
            <person name="Kociolek L.K."/>
        </authorList>
    </citation>
    <scope>NUCLEOTIDE SEQUENCE</scope>
    <source>
        <strain evidence="4">NU1-AC-029v</strain>
    </source>
</reference>
<gene>
    <name evidence="3" type="ORF">CIAN88_19260</name>
    <name evidence="6" type="ORF">G4D54_00725</name>
    <name evidence="5" type="ORF">GT664_14610</name>
    <name evidence="4" type="ORF">MKC95_08330</name>
</gene>
<reference evidence="3 7" key="1">
    <citation type="submission" date="2014-08" db="EMBL/GenBank/DDBJ databases">
        <title>Clostridium innocuum, an unnegligible vancomycin-resistant pathogen causing extra-intestinal infections.</title>
        <authorList>
            <person name="Feng Y."/>
            <person name="Chiu C.-H."/>
        </authorList>
    </citation>
    <scope>NUCLEOTIDE SEQUENCE [LARGE SCALE GENOMIC DNA]</scope>
    <source>
        <strain evidence="3 7">AN88</strain>
    </source>
</reference>
<dbReference type="PANTHER" id="PTHR10587:SF125">
    <property type="entry name" value="POLYSACCHARIDE DEACETYLASE YHEN-RELATED"/>
    <property type="match status" value="1"/>
</dbReference>
<dbReference type="EMBL" id="CP048838">
    <property type="protein sequence ID" value="QJA01035.1"/>
    <property type="molecule type" value="Genomic_DNA"/>
</dbReference>
<dbReference type="GeneID" id="61924016"/>
<evidence type="ECO:0000256" key="1">
    <source>
        <dbReference type="SAM" id="Phobius"/>
    </source>
</evidence>
<evidence type="ECO:0000313" key="5">
    <source>
        <dbReference type="EMBL" id="MZH56944.1"/>
    </source>
</evidence>
<dbReference type="EMBL" id="JQIF01000104">
    <property type="protein sequence ID" value="KGJ51635.1"/>
    <property type="molecule type" value="Genomic_DNA"/>
</dbReference>
<dbReference type="RefSeq" id="WP_002606818.1">
    <property type="nucleotide sequence ID" value="NZ_AP025565.1"/>
</dbReference>
<keyword evidence="1" id="KW-0812">Transmembrane</keyword>
<keyword evidence="1" id="KW-0472">Membrane</keyword>
<dbReference type="InterPro" id="IPR050248">
    <property type="entry name" value="Polysacc_deacetylase_ArnD"/>
</dbReference>
<feature type="domain" description="NodB homology" evidence="2">
    <location>
        <begin position="47"/>
        <end position="239"/>
    </location>
</feature>
<protein>
    <submittedName>
        <fullName evidence="3 5">Polysaccharide deacetylase</fullName>
    </submittedName>
</protein>
<dbReference type="EMBL" id="WWTN01000027">
    <property type="protein sequence ID" value="MZH56944.1"/>
    <property type="molecule type" value="Genomic_DNA"/>
</dbReference>
<dbReference type="AlphaFoldDB" id="A0A099I1P0"/>
<dbReference type="SUPFAM" id="SSF88713">
    <property type="entry name" value="Glycoside hydrolase/deacetylase"/>
    <property type="match status" value="1"/>
</dbReference>
<evidence type="ECO:0000259" key="2">
    <source>
        <dbReference type="PROSITE" id="PS51677"/>
    </source>
</evidence>
<organism evidence="3 7">
    <name type="scientific">Clostridium innocuum</name>
    <dbReference type="NCBI Taxonomy" id="1522"/>
    <lineage>
        <taxon>Bacteria</taxon>
        <taxon>Bacillati</taxon>
        <taxon>Bacillota</taxon>
        <taxon>Clostridia</taxon>
        <taxon>Eubacteriales</taxon>
        <taxon>Clostridiaceae</taxon>
        <taxon>Clostridium</taxon>
    </lineage>
</organism>
<dbReference type="PANTHER" id="PTHR10587">
    <property type="entry name" value="GLYCOSYL TRANSFERASE-RELATED"/>
    <property type="match status" value="1"/>
</dbReference>
<reference evidence="5" key="2">
    <citation type="journal article" date="2019" name="Nat. Med.">
        <title>A library of human gut bacterial isolates paired with longitudinal multiomics data enables mechanistic microbiome research.</title>
        <authorList>
            <person name="Poyet M."/>
            <person name="Groussin M."/>
            <person name="Gibbons S.M."/>
            <person name="Avila-Pacheco J."/>
            <person name="Jiang X."/>
            <person name="Kearney S.M."/>
            <person name="Perrotta A.R."/>
            <person name="Berdy B."/>
            <person name="Zhao S."/>
            <person name="Lieberman T.D."/>
            <person name="Swanson P.K."/>
            <person name="Smith M."/>
            <person name="Roesemann S."/>
            <person name="Alexander J.E."/>
            <person name="Rich S.A."/>
            <person name="Livny J."/>
            <person name="Vlamakis H."/>
            <person name="Clish C."/>
            <person name="Bullock K."/>
            <person name="Deik A."/>
            <person name="Scott J."/>
            <person name="Pierce K.A."/>
            <person name="Xavier R.J."/>
            <person name="Alm E.J."/>
        </authorList>
    </citation>
    <scope>NUCLEOTIDE SEQUENCE</scope>
    <source>
        <strain evidence="5">BIOML-A12</strain>
    </source>
</reference>
<keyword evidence="1" id="KW-1133">Transmembrane helix</keyword>
<dbReference type="Proteomes" id="UP001203972">
    <property type="component" value="Unassembled WGS sequence"/>
</dbReference>
<dbReference type="Proteomes" id="UP000030008">
    <property type="component" value="Unassembled WGS sequence"/>
</dbReference>
<dbReference type="Pfam" id="PF01522">
    <property type="entry name" value="Polysacc_deac_1"/>
    <property type="match status" value="1"/>
</dbReference>
<proteinExistence type="predicted"/>
<dbReference type="PROSITE" id="PS51677">
    <property type="entry name" value="NODB"/>
    <property type="match status" value="1"/>
</dbReference>
<dbReference type="GO" id="GO:0016810">
    <property type="term" value="F:hydrolase activity, acting on carbon-nitrogen (but not peptide) bonds"/>
    <property type="evidence" value="ECO:0007669"/>
    <property type="project" value="InterPro"/>
</dbReference>
<dbReference type="InterPro" id="IPR002509">
    <property type="entry name" value="NODB_dom"/>
</dbReference>
<dbReference type="EMBL" id="JAKTMA010000012">
    <property type="protein sequence ID" value="MCR0232774.1"/>
    <property type="molecule type" value="Genomic_DNA"/>
</dbReference>
<evidence type="ECO:0000313" key="8">
    <source>
        <dbReference type="Proteomes" id="UP000503330"/>
    </source>
</evidence>
<dbReference type="CDD" id="cd10944">
    <property type="entry name" value="CE4_SmPgdA_like"/>
    <property type="match status" value="1"/>
</dbReference>
<evidence type="ECO:0000313" key="6">
    <source>
        <dbReference type="EMBL" id="QJA01035.1"/>
    </source>
</evidence>
<dbReference type="GO" id="GO:0005975">
    <property type="term" value="P:carbohydrate metabolic process"/>
    <property type="evidence" value="ECO:0007669"/>
    <property type="project" value="InterPro"/>
</dbReference>